<sequence>MKAILFDLDRTLHDRDSSVLAFLKAQHQNLNSMDTLPIPPSFIDRFIELECKGYVWKDKVYAALTEEFNLPLSPEELLHDYRTGFHHHCLEMEGASDILSVLKSSGYKLGMITNGQTDVQNKTIDALGLRDYFDCIIISEEAGVKKPDIRIFEMAAEALCVLPEECLYVGDHYENDVTAARQAGMKAAWLTEVGSLMEDSIADTRIASLAGLREYLAE</sequence>
<dbReference type="PRINTS" id="PR00413">
    <property type="entry name" value="HADHALOGNASE"/>
</dbReference>
<proteinExistence type="predicted"/>
<name>A0A5D4M9G4_9BACI</name>
<evidence type="ECO:0000256" key="4">
    <source>
        <dbReference type="ARBA" id="ARBA00022842"/>
    </source>
</evidence>
<keyword evidence="2" id="KW-0479">Metal-binding</keyword>
<comment type="caution">
    <text evidence="5">The sequence shown here is derived from an EMBL/GenBank/DDBJ whole genome shotgun (WGS) entry which is preliminary data.</text>
</comment>
<dbReference type="NCBIfam" id="TIGR01549">
    <property type="entry name" value="HAD-SF-IA-v1"/>
    <property type="match status" value="1"/>
</dbReference>
<dbReference type="InterPro" id="IPR006439">
    <property type="entry name" value="HAD-SF_hydro_IA"/>
</dbReference>
<gene>
    <name evidence="5" type="ORF">FZC84_16520</name>
</gene>
<dbReference type="GO" id="GO:0046872">
    <property type="term" value="F:metal ion binding"/>
    <property type="evidence" value="ECO:0007669"/>
    <property type="project" value="UniProtKB-KW"/>
</dbReference>
<evidence type="ECO:0000256" key="3">
    <source>
        <dbReference type="ARBA" id="ARBA00022801"/>
    </source>
</evidence>
<evidence type="ECO:0000313" key="6">
    <source>
        <dbReference type="Proteomes" id="UP000325182"/>
    </source>
</evidence>
<dbReference type="InterPro" id="IPR023214">
    <property type="entry name" value="HAD_sf"/>
</dbReference>
<dbReference type="Proteomes" id="UP000325182">
    <property type="component" value="Unassembled WGS sequence"/>
</dbReference>
<protein>
    <submittedName>
        <fullName evidence="5">HAD family hydrolase</fullName>
    </submittedName>
</protein>
<dbReference type="EMBL" id="VTEG01000014">
    <property type="protein sequence ID" value="TYR97993.1"/>
    <property type="molecule type" value="Genomic_DNA"/>
</dbReference>
<evidence type="ECO:0000256" key="2">
    <source>
        <dbReference type="ARBA" id="ARBA00022723"/>
    </source>
</evidence>
<dbReference type="PANTHER" id="PTHR46470:SF2">
    <property type="entry name" value="GLYCERALDEHYDE 3-PHOSPHATE PHOSPHATASE"/>
    <property type="match status" value="1"/>
</dbReference>
<organism evidence="5 6">
    <name type="scientific">Rossellomorea vietnamensis</name>
    <dbReference type="NCBI Taxonomy" id="218284"/>
    <lineage>
        <taxon>Bacteria</taxon>
        <taxon>Bacillati</taxon>
        <taxon>Bacillota</taxon>
        <taxon>Bacilli</taxon>
        <taxon>Bacillales</taxon>
        <taxon>Bacillaceae</taxon>
        <taxon>Rossellomorea</taxon>
    </lineage>
</organism>
<keyword evidence="3 5" id="KW-0378">Hydrolase</keyword>
<dbReference type="NCBIfam" id="TIGR01509">
    <property type="entry name" value="HAD-SF-IA-v3"/>
    <property type="match status" value="1"/>
</dbReference>
<dbReference type="PANTHER" id="PTHR46470">
    <property type="entry name" value="N-ACYLNEURAMINATE-9-PHOSPHATASE"/>
    <property type="match status" value="1"/>
</dbReference>
<dbReference type="InterPro" id="IPR036412">
    <property type="entry name" value="HAD-like_sf"/>
</dbReference>
<dbReference type="SUPFAM" id="SSF56784">
    <property type="entry name" value="HAD-like"/>
    <property type="match status" value="1"/>
</dbReference>
<dbReference type="SFLD" id="SFLDS00003">
    <property type="entry name" value="Haloacid_Dehalogenase"/>
    <property type="match status" value="1"/>
</dbReference>
<dbReference type="GO" id="GO:0016791">
    <property type="term" value="F:phosphatase activity"/>
    <property type="evidence" value="ECO:0007669"/>
    <property type="project" value="TreeGrafter"/>
</dbReference>
<dbReference type="SFLD" id="SFLDG01129">
    <property type="entry name" value="C1.5:_HAD__Beta-PGM__Phosphata"/>
    <property type="match status" value="1"/>
</dbReference>
<dbReference type="RefSeq" id="WP_148954575.1">
    <property type="nucleotide sequence ID" value="NZ_VTEG01000014.1"/>
</dbReference>
<keyword evidence="4" id="KW-0460">Magnesium</keyword>
<accession>A0A5D4M9G4</accession>
<reference evidence="5 6" key="1">
    <citation type="submission" date="2019-08" db="EMBL/GenBank/DDBJ databases">
        <title>Bacillus genomes from the desert of Cuatro Cienegas, Coahuila.</title>
        <authorList>
            <person name="Olmedo-Alvarez G."/>
        </authorList>
    </citation>
    <scope>NUCLEOTIDE SEQUENCE [LARGE SCALE GENOMIC DNA]</scope>
    <source>
        <strain evidence="5 6">CH128b_4D</strain>
    </source>
</reference>
<dbReference type="InterPro" id="IPR041492">
    <property type="entry name" value="HAD_2"/>
</dbReference>
<dbReference type="GO" id="GO:0044281">
    <property type="term" value="P:small molecule metabolic process"/>
    <property type="evidence" value="ECO:0007669"/>
    <property type="project" value="UniProtKB-ARBA"/>
</dbReference>
<evidence type="ECO:0000313" key="5">
    <source>
        <dbReference type="EMBL" id="TYR97993.1"/>
    </source>
</evidence>
<dbReference type="AlphaFoldDB" id="A0A5D4M9G4"/>
<dbReference type="Gene3D" id="3.40.50.1000">
    <property type="entry name" value="HAD superfamily/HAD-like"/>
    <property type="match status" value="1"/>
</dbReference>
<evidence type="ECO:0000256" key="1">
    <source>
        <dbReference type="ARBA" id="ARBA00001946"/>
    </source>
</evidence>
<dbReference type="Pfam" id="PF13419">
    <property type="entry name" value="HAD_2"/>
    <property type="match status" value="1"/>
</dbReference>
<dbReference type="InterPro" id="IPR051400">
    <property type="entry name" value="HAD-like_hydrolase"/>
</dbReference>
<comment type="cofactor">
    <cofactor evidence="1">
        <name>Mg(2+)</name>
        <dbReference type="ChEBI" id="CHEBI:18420"/>
    </cofactor>
</comment>
<dbReference type="Gene3D" id="1.10.150.520">
    <property type="match status" value="1"/>
</dbReference>